<reference evidence="1 2" key="1">
    <citation type="submission" date="2020-06" db="EMBL/GenBank/DDBJ databases">
        <title>Nonomuraea sp. SMC257, a novel actinomycete isolated from soil.</title>
        <authorList>
            <person name="Chanama M."/>
        </authorList>
    </citation>
    <scope>NUCLEOTIDE SEQUENCE [LARGE SCALE GENOMIC DNA]</scope>
    <source>
        <strain evidence="1 2">SMC257</strain>
    </source>
</reference>
<gene>
    <name evidence="1" type="ORF">HTZ77_04855</name>
</gene>
<evidence type="ECO:0000313" key="1">
    <source>
        <dbReference type="EMBL" id="NUW30753.1"/>
    </source>
</evidence>
<name>A0A7Y6M0P0_9ACTN</name>
<dbReference type="AlphaFoldDB" id="A0A7Y6M0P0"/>
<accession>A0A7Y6M0P0</accession>
<proteinExistence type="predicted"/>
<dbReference type="EMBL" id="JABWGN010000002">
    <property type="protein sequence ID" value="NUW30753.1"/>
    <property type="molecule type" value="Genomic_DNA"/>
</dbReference>
<evidence type="ECO:0000313" key="2">
    <source>
        <dbReference type="Proteomes" id="UP000586042"/>
    </source>
</evidence>
<sequence>MHDFRLSQLVDRAVQYPPPPGGSAPSFYGPQSRVSGDSGDCTFHVRFDVITDRPVEEVLKHYENAAIAKADEVDSDFSIGAWVQQGYTQPTRQEAGYEYQTVIVDLDAQYLGSSLWDPRCW</sequence>
<dbReference type="Proteomes" id="UP000586042">
    <property type="component" value="Unassembled WGS sequence"/>
</dbReference>
<keyword evidence="2" id="KW-1185">Reference proteome</keyword>
<organism evidence="1 2">
    <name type="scientific">Nonomuraea montanisoli</name>
    <dbReference type="NCBI Taxonomy" id="2741721"/>
    <lineage>
        <taxon>Bacteria</taxon>
        <taxon>Bacillati</taxon>
        <taxon>Actinomycetota</taxon>
        <taxon>Actinomycetes</taxon>
        <taxon>Streptosporangiales</taxon>
        <taxon>Streptosporangiaceae</taxon>
        <taxon>Nonomuraea</taxon>
    </lineage>
</organism>
<comment type="caution">
    <text evidence="1">The sequence shown here is derived from an EMBL/GenBank/DDBJ whole genome shotgun (WGS) entry which is preliminary data.</text>
</comment>
<protein>
    <submittedName>
        <fullName evidence="1">Uncharacterized protein</fullName>
    </submittedName>
</protein>